<organism evidence="1 2">
    <name type="scientific">Zhongshania marina</name>
    <dbReference type="NCBI Taxonomy" id="2304603"/>
    <lineage>
        <taxon>Bacteria</taxon>
        <taxon>Pseudomonadati</taxon>
        <taxon>Pseudomonadota</taxon>
        <taxon>Gammaproteobacteria</taxon>
        <taxon>Cellvibrionales</taxon>
        <taxon>Spongiibacteraceae</taxon>
        <taxon>Zhongshania</taxon>
    </lineage>
</organism>
<proteinExistence type="predicted"/>
<evidence type="ECO:0000313" key="2">
    <source>
        <dbReference type="Proteomes" id="UP000237222"/>
    </source>
</evidence>
<dbReference type="Pfam" id="PF06099">
    <property type="entry name" value="Phenol_hyd_sub"/>
    <property type="match status" value="1"/>
</dbReference>
<accession>A0A2S4HKG9</accession>
<evidence type="ECO:0000313" key="1">
    <source>
        <dbReference type="EMBL" id="POP54486.1"/>
    </source>
</evidence>
<dbReference type="RefSeq" id="WP_103682727.1">
    <property type="nucleotide sequence ID" value="NZ_PQGG01000005.1"/>
</dbReference>
<name>A0A2S4HKG9_9GAMM</name>
<dbReference type="Proteomes" id="UP000237222">
    <property type="component" value="Unassembled WGS sequence"/>
</dbReference>
<reference evidence="1" key="1">
    <citation type="submission" date="2018-01" db="EMBL/GenBank/DDBJ databases">
        <authorList>
            <person name="Yu X.-D."/>
        </authorList>
    </citation>
    <scope>NUCLEOTIDE SEQUENCE</scope>
    <source>
        <strain evidence="1">ZX-21</strain>
    </source>
</reference>
<sequence length="89" mass="10313">MVNGKTSTPLIFNRNENLFVRELNNDKNGFVEFLFGIGTTDLMVELILPKKAFTDFCLENKVIKLTREEIEIQDSEQQKWKYGSPGIQE</sequence>
<protein>
    <submittedName>
        <fullName evidence="1">Phenol hydroxylase</fullName>
    </submittedName>
</protein>
<dbReference type="AlphaFoldDB" id="A0A2S4HKG9"/>
<dbReference type="PIRSF" id="PIRSF000039">
    <property type="entry name" value="Phenol_monooxy_K"/>
    <property type="match status" value="1"/>
</dbReference>
<gene>
    <name evidence="1" type="ORF">C0068_01495</name>
</gene>
<dbReference type="OrthoDB" id="8564678at2"/>
<dbReference type="InterPro" id="IPR010353">
    <property type="entry name" value="DmpK"/>
</dbReference>
<comment type="caution">
    <text evidence="1">The sequence shown here is derived from an EMBL/GenBank/DDBJ whole genome shotgun (WGS) entry which is preliminary data.</text>
</comment>
<dbReference type="EMBL" id="PQGG01000005">
    <property type="protein sequence ID" value="POP54486.1"/>
    <property type="molecule type" value="Genomic_DNA"/>
</dbReference>